<dbReference type="SUPFAM" id="SSF55136">
    <property type="entry name" value="Probable bacterial effector-binding domain"/>
    <property type="match status" value="1"/>
</dbReference>
<dbReference type="Gene3D" id="1.10.10.60">
    <property type="entry name" value="Homeodomain-like"/>
    <property type="match status" value="2"/>
</dbReference>
<dbReference type="Pfam" id="PF12833">
    <property type="entry name" value="HTH_18"/>
    <property type="match status" value="1"/>
</dbReference>
<dbReference type="SUPFAM" id="SSF46689">
    <property type="entry name" value="Homeodomain-like"/>
    <property type="match status" value="2"/>
</dbReference>
<evidence type="ECO:0000256" key="3">
    <source>
        <dbReference type="ARBA" id="ARBA00023163"/>
    </source>
</evidence>
<dbReference type="InterPro" id="IPR011256">
    <property type="entry name" value="Reg_factor_effector_dom_sf"/>
</dbReference>
<gene>
    <name evidence="5" type="ORF">FUA24_06310</name>
</gene>
<dbReference type="PRINTS" id="PR00032">
    <property type="entry name" value="HTHARAC"/>
</dbReference>
<dbReference type="OrthoDB" id="9816011at2"/>
<dbReference type="Gene3D" id="3.20.80.10">
    <property type="entry name" value="Regulatory factor, effector binding domain"/>
    <property type="match status" value="1"/>
</dbReference>
<comment type="caution">
    <text evidence="5">The sequence shown here is derived from an EMBL/GenBank/DDBJ whole genome shotgun (WGS) entry which is preliminary data.</text>
</comment>
<dbReference type="AlphaFoldDB" id="A0A5D0IPG8"/>
<organism evidence="5 6">
    <name type="scientific">Seonamhaeicola marinus</name>
    <dbReference type="NCBI Taxonomy" id="1912246"/>
    <lineage>
        <taxon>Bacteria</taxon>
        <taxon>Pseudomonadati</taxon>
        <taxon>Bacteroidota</taxon>
        <taxon>Flavobacteriia</taxon>
        <taxon>Flavobacteriales</taxon>
        <taxon>Flavobacteriaceae</taxon>
    </lineage>
</organism>
<dbReference type="SMART" id="SM00871">
    <property type="entry name" value="AraC_E_bind"/>
    <property type="match status" value="1"/>
</dbReference>
<accession>A0A5D0IPG8</accession>
<keyword evidence="1" id="KW-0805">Transcription regulation</keyword>
<reference evidence="5 6" key="1">
    <citation type="submission" date="2019-08" db="EMBL/GenBank/DDBJ databases">
        <title>Seonamhaeicola sediminis sp. nov., isolated from marine sediment.</title>
        <authorList>
            <person name="Cao W.R."/>
        </authorList>
    </citation>
    <scope>NUCLEOTIDE SEQUENCE [LARGE SCALE GENOMIC DNA]</scope>
    <source>
        <strain evidence="5 6">B011</strain>
    </source>
</reference>
<dbReference type="InterPro" id="IPR009057">
    <property type="entry name" value="Homeodomain-like_sf"/>
</dbReference>
<evidence type="ECO:0000256" key="1">
    <source>
        <dbReference type="ARBA" id="ARBA00023015"/>
    </source>
</evidence>
<dbReference type="PANTHER" id="PTHR40055:SF2">
    <property type="entry name" value="DNA GYRASE INHIBITOR"/>
    <property type="match status" value="1"/>
</dbReference>
<keyword evidence="2" id="KW-0238">DNA-binding</keyword>
<dbReference type="InterPro" id="IPR050908">
    <property type="entry name" value="SmbC-like"/>
</dbReference>
<dbReference type="EMBL" id="VSDQ01000409">
    <property type="protein sequence ID" value="TYA84257.1"/>
    <property type="molecule type" value="Genomic_DNA"/>
</dbReference>
<keyword evidence="6" id="KW-1185">Reference proteome</keyword>
<dbReference type="InterPro" id="IPR010499">
    <property type="entry name" value="AraC_E-bd"/>
</dbReference>
<sequence>MDSEIIIDYKSRLNKVFNYIHSNLDAKLSLETVAQIAHFSPFHFHRVFKLITNETLNEYITRQRLEKAALDLLLKTQSTKDIALKYGFSDTASFSKAFKRFYDVSPTHFKTQNPNRFSKIRQLESKNKQQPLDIEKYICNINNLKNWIQMNANIEVKDIDKIEVAYISCIGSQNLGQAFQNLMQWAIPKGLMHDETKMATIYYDSFKVTPPHKVRMHACILLNDTVEGEGEIGFTTIEGGKCIIGSFEIGVHEFEKSWTGLFVWMNENGYKKADREPFEVYHNNFNEHPEKKAIVDFYIPVV</sequence>
<feature type="domain" description="HTH araC/xylS-type" evidence="4">
    <location>
        <begin position="14"/>
        <end position="112"/>
    </location>
</feature>
<dbReference type="InterPro" id="IPR029442">
    <property type="entry name" value="GyrI-like"/>
</dbReference>
<name>A0A5D0IPG8_9FLAO</name>
<dbReference type="RefSeq" id="WP_148540677.1">
    <property type="nucleotide sequence ID" value="NZ_VSDQ01000409.1"/>
</dbReference>
<evidence type="ECO:0000313" key="5">
    <source>
        <dbReference type="EMBL" id="TYA84257.1"/>
    </source>
</evidence>
<keyword evidence="3" id="KW-0804">Transcription</keyword>
<dbReference type="Proteomes" id="UP000323930">
    <property type="component" value="Unassembled WGS sequence"/>
</dbReference>
<dbReference type="SMART" id="SM00342">
    <property type="entry name" value="HTH_ARAC"/>
    <property type="match status" value="1"/>
</dbReference>
<dbReference type="GO" id="GO:0043565">
    <property type="term" value="F:sequence-specific DNA binding"/>
    <property type="evidence" value="ECO:0007669"/>
    <property type="project" value="InterPro"/>
</dbReference>
<dbReference type="Pfam" id="PF06445">
    <property type="entry name" value="GyrI-like"/>
    <property type="match status" value="1"/>
</dbReference>
<evidence type="ECO:0000313" key="6">
    <source>
        <dbReference type="Proteomes" id="UP000323930"/>
    </source>
</evidence>
<dbReference type="InterPro" id="IPR018060">
    <property type="entry name" value="HTH_AraC"/>
</dbReference>
<evidence type="ECO:0000259" key="4">
    <source>
        <dbReference type="PROSITE" id="PS01124"/>
    </source>
</evidence>
<dbReference type="PROSITE" id="PS01124">
    <property type="entry name" value="HTH_ARAC_FAMILY_2"/>
    <property type="match status" value="1"/>
</dbReference>
<dbReference type="InterPro" id="IPR020449">
    <property type="entry name" value="Tscrpt_reg_AraC-type_HTH"/>
</dbReference>
<dbReference type="GO" id="GO:0003700">
    <property type="term" value="F:DNA-binding transcription factor activity"/>
    <property type="evidence" value="ECO:0007669"/>
    <property type="project" value="InterPro"/>
</dbReference>
<dbReference type="PANTHER" id="PTHR40055">
    <property type="entry name" value="TRANSCRIPTIONAL REGULATOR YGIV-RELATED"/>
    <property type="match status" value="1"/>
</dbReference>
<evidence type="ECO:0000256" key="2">
    <source>
        <dbReference type="ARBA" id="ARBA00023125"/>
    </source>
</evidence>
<protein>
    <submittedName>
        <fullName evidence="5">AraC family transcriptional regulator</fullName>
    </submittedName>
</protein>
<proteinExistence type="predicted"/>